<reference evidence="7" key="5">
    <citation type="journal article" date="2018" name="Nat. Plants">
        <title>Whole-genome landscape of Medicago truncatula symbiotic genes.</title>
        <authorList>
            <person name="Pecrix Y."/>
            <person name="Gamas P."/>
            <person name="Carrere S."/>
        </authorList>
    </citation>
    <scope>NUCLEOTIDE SEQUENCE</scope>
    <source>
        <tissue evidence="7">Leaves</tissue>
    </source>
</reference>
<dbReference type="CDD" id="cd24041">
    <property type="entry name" value="ASKHA_NBD_AtAPY1-like"/>
    <property type="match status" value="1"/>
</dbReference>
<keyword evidence="4" id="KW-0067">ATP-binding</keyword>
<evidence type="ECO:0000313" key="10">
    <source>
        <dbReference type="Proteomes" id="UP000265566"/>
    </source>
</evidence>
<keyword evidence="2 5" id="KW-0378">Hydrolase</keyword>
<dbReference type="Proteomes" id="UP000265566">
    <property type="component" value="Chromosome 7"/>
</dbReference>
<evidence type="ECO:0000256" key="3">
    <source>
        <dbReference type="PIRSR" id="PIRSR600407-1"/>
    </source>
</evidence>
<proteinExistence type="inferred from homology"/>
<dbReference type="GO" id="GO:0004050">
    <property type="term" value="F:apyrase activity"/>
    <property type="evidence" value="ECO:0007669"/>
    <property type="project" value="UniProtKB-EC"/>
</dbReference>
<sequence>MQELPTLASFKMVLLWQNTKNMMNFMTLITFLLFIMPSISYSQYLGNNILLTNRKIFPKQEPISSYAVVFDAGSTGSRVHVYHFDQNLNLLHVGKDVEFYNKTTPGLSAYADNPEEAAKSLIPLLEQAESVVPEDQRSKTPIRLGATAGLRLLNGDASEKILQSVRDLFSNRSTFNVQPDAVSIIDGTQEGSYLWVTVNYALGKLGKKFTKTVGVMDLGGGSVQMAYAVSKYTAKNAPKVADGEDPYIKKLVLKGKKYDLYVHSYLHFGREASRAEILKVTHNSPNPCILAGFDGTYTYAGEEFKANAPASGANFKKCKKIVREALKLNYPCPYQNCTFGGIWSGGGGSGQRILFAASSFFYLAEDIGLVDPNTPYSLTLRPVDLETEAKKACTLNLEEAKSTYPLLVDFNIVEYVCMDLIYQYVLLVDGFGLDPLQEITAGKQIEYQDSLVEAAWPLGNAVEAISSLPKFERLMYFI</sequence>
<reference evidence="6 9" key="2">
    <citation type="journal article" date="2014" name="BMC Genomics">
        <title>An improved genome release (version Mt4.0) for the model legume Medicago truncatula.</title>
        <authorList>
            <person name="Tang H."/>
            <person name="Krishnakumar V."/>
            <person name="Bidwell S."/>
            <person name="Rosen B."/>
            <person name="Chan A."/>
            <person name="Zhou S."/>
            <person name="Gentzbittel L."/>
            <person name="Childs K.L."/>
            <person name="Yandell M."/>
            <person name="Gundlach H."/>
            <person name="Mayer K.F."/>
            <person name="Schwartz D.C."/>
            <person name="Town C.D."/>
        </authorList>
    </citation>
    <scope>GENOME REANNOTATION</scope>
    <source>
        <strain evidence="6">A17</strain>
        <strain evidence="8 9">cv. Jemalong A17</strain>
    </source>
</reference>
<dbReference type="GO" id="GO:0016020">
    <property type="term" value="C:membrane"/>
    <property type="evidence" value="ECO:0000318"/>
    <property type="project" value="GO_Central"/>
</dbReference>
<dbReference type="Gene3D" id="3.30.420.150">
    <property type="entry name" value="Exopolyphosphatase. Domain 2"/>
    <property type="match status" value="1"/>
</dbReference>
<dbReference type="STRING" id="3880.G7KZC5"/>
<dbReference type="PaxDb" id="3880-AES80802"/>
<dbReference type="HOGENOM" id="CLU_010246_0_0_1"/>
<dbReference type="EC" id="3.6.1.5" evidence="7"/>
<dbReference type="PROSITE" id="PS01238">
    <property type="entry name" value="GDA1_CD39_NTPASE"/>
    <property type="match status" value="1"/>
</dbReference>
<evidence type="ECO:0000256" key="2">
    <source>
        <dbReference type="ARBA" id="ARBA00022801"/>
    </source>
</evidence>
<evidence type="ECO:0000313" key="9">
    <source>
        <dbReference type="Proteomes" id="UP000002051"/>
    </source>
</evidence>
<evidence type="ECO:0000256" key="1">
    <source>
        <dbReference type="ARBA" id="ARBA00009283"/>
    </source>
</evidence>
<dbReference type="EMBL" id="PSQE01000007">
    <property type="protein sequence ID" value="RHN47429.1"/>
    <property type="molecule type" value="Genomic_DNA"/>
</dbReference>
<dbReference type="GO" id="GO:0005524">
    <property type="term" value="F:ATP binding"/>
    <property type="evidence" value="ECO:0007669"/>
    <property type="project" value="UniProtKB-KW"/>
</dbReference>
<keyword evidence="4" id="KW-0547">Nucleotide-binding</keyword>
<dbReference type="Pfam" id="PF01150">
    <property type="entry name" value="GDA1_CD39"/>
    <property type="match status" value="1"/>
</dbReference>
<dbReference type="KEGG" id="mtr:11441028"/>
<feature type="binding site" evidence="4">
    <location>
        <begin position="220"/>
        <end position="224"/>
    </location>
    <ligand>
        <name>ATP</name>
        <dbReference type="ChEBI" id="CHEBI:30616"/>
    </ligand>
</feature>
<dbReference type="Gene3D" id="3.30.420.40">
    <property type="match status" value="1"/>
</dbReference>
<accession>G7KZC5</accession>
<dbReference type="Proteomes" id="UP000002051">
    <property type="component" value="Unassembled WGS sequence"/>
</dbReference>
<reference evidence="6 9" key="1">
    <citation type="journal article" date="2011" name="Nature">
        <title>The Medicago genome provides insight into the evolution of rhizobial symbioses.</title>
        <authorList>
            <person name="Young N.D."/>
            <person name="Debelle F."/>
            <person name="Oldroyd G.E."/>
            <person name="Geurts R."/>
            <person name="Cannon S.B."/>
            <person name="Udvardi M.K."/>
            <person name="Benedito V.A."/>
            <person name="Mayer K.F."/>
            <person name="Gouzy J."/>
            <person name="Schoof H."/>
            <person name="Van de Peer Y."/>
            <person name="Proost S."/>
            <person name="Cook D.R."/>
            <person name="Meyers B.C."/>
            <person name="Spannagl M."/>
            <person name="Cheung F."/>
            <person name="De Mita S."/>
            <person name="Krishnakumar V."/>
            <person name="Gundlach H."/>
            <person name="Zhou S."/>
            <person name="Mudge J."/>
            <person name="Bharti A.K."/>
            <person name="Murray J.D."/>
            <person name="Naoumkina M.A."/>
            <person name="Rosen B."/>
            <person name="Silverstein K.A."/>
            <person name="Tang H."/>
            <person name="Rombauts S."/>
            <person name="Zhao P.X."/>
            <person name="Zhou P."/>
            <person name="Barbe V."/>
            <person name="Bardou P."/>
            <person name="Bechner M."/>
            <person name="Bellec A."/>
            <person name="Berger A."/>
            <person name="Berges H."/>
            <person name="Bidwell S."/>
            <person name="Bisseling T."/>
            <person name="Choisne N."/>
            <person name="Couloux A."/>
            <person name="Denny R."/>
            <person name="Deshpande S."/>
            <person name="Dai X."/>
            <person name="Doyle J.J."/>
            <person name="Dudez A.M."/>
            <person name="Farmer A.D."/>
            <person name="Fouteau S."/>
            <person name="Franken C."/>
            <person name="Gibelin C."/>
            <person name="Gish J."/>
            <person name="Goldstein S."/>
            <person name="Gonzalez A.J."/>
            <person name="Green P.J."/>
            <person name="Hallab A."/>
            <person name="Hartog M."/>
            <person name="Hua A."/>
            <person name="Humphray S.J."/>
            <person name="Jeong D.H."/>
            <person name="Jing Y."/>
            <person name="Jocker A."/>
            <person name="Kenton S.M."/>
            <person name="Kim D.J."/>
            <person name="Klee K."/>
            <person name="Lai H."/>
            <person name="Lang C."/>
            <person name="Lin S."/>
            <person name="Macmil S.L."/>
            <person name="Magdelenat G."/>
            <person name="Matthews L."/>
            <person name="McCorrison J."/>
            <person name="Monaghan E.L."/>
            <person name="Mun J.H."/>
            <person name="Najar F.Z."/>
            <person name="Nicholson C."/>
            <person name="Noirot C."/>
            <person name="O'Bleness M."/>
            <person name="Paule C.R."/>
            <person name="Poulain J."/>
            <person name="Prion F."/>
            <person name="Qin B."/>
            <person name="Qu C."/>
            <person name="Retzel E.F."/>
            <person name="Riddle C."/>
            <person name="Sallet E."/>
            <person name="Samain S."/>
            <person name="Samson N."/>
            <person name="Sanders I."/>
            <person name="Saurat O."/>
            <person name="Scarpelli C."/>
            <person name="Schiex T."/>
            <person name="Segurens B."/>
            <person name="Severin A.J."/>
            <person name="Sherrier D.J."/>
            <person name="Shi R."/>
            <person name="Sims S."/>
            <person name="Singer S.R."/>
            <person name="Sinharoy S."/>
            <person name="Sterck L."/>
            <person name="Viollet A."/>
            <person name="Wang B.B."/>
            <person name="Wang K."/>
            <person name="Wang M."/>
            <person name="Wang X."/>
            <person name="Warfsmann J."/>
            <person name="Weissenbach J."/>
            <person name="White D.D."/>
            <person name="White J.D."/>
            <person name="Wiley G.B."/>
            <person name="Wincker P."/>
            <person name="Xing Y."/>
            <person name="Yang L."/>
            <person name="Yao Z."/>
            <person name="Ying F."/>
            <person name="Zhai J."/>
            <person name="Zhou L."/>
            <person name="Zuber A."/>
            <person name="Denarie J."/>
            <person name="Dixon R.A."/>
            <person name="May G.D."/>
            <person name="Schwartz D.C."/>
            <person name="Rogers J."/>
            <person name="Quetier F."/>
            <person name="Town C.D."/>
            <person name="Roe B.A."/>
        </authorList>
    </citation>
    <scope>NUCLEOTIDE SEQUENCE [LARGE SCALE GENOMIC DNA]</scope>
    <source>
        <strain evidence="6">A17</strain>
        <strain evidence="8 9">cv. Jemalong A17</strain>
    </source>
</reference>
<protein>
    <submittedName>
        <fullName evidence="6">Nod factor-binding lectin-nucleotide phosphohydrolase</fullName>
    </submittedName>
    <submittedName>
        <fullName evidence="7">Putative apyrase</fullName>
        <ecNumber evidence="7">3.6.1.5</ecNumber>
    </submittedName>
</protein>
<evidence type="ECO:0000256" key="5">
    <source>
        <dbReference type="RuleBase" id="RU003833"/>
    </source>
</evidence>
<dbReference type="GO" id="GO:0009134">
    <property type="term" value="P:nucleoside diphosphate catabolic process"/>
    <property type="evidence" value="ECO:0000318"/>
    <property type="project" value="GO_Central"/>
</dbReference>
<dbReference type="GO" id="GO:0017110">
    <property type="term" value="F:nucleoside diphosphate phosphatase activity"/>
    <property type="evidence" value="ECO:0000318"/>
    <property type="project" value="GO_Central"/>
</dbReference>
<evidence type="ECO:0000313" key="8">
    <source>
        <dbReference type="EnsemblPlants" id="AES80802"/>
    </source>
</evidence>
<feature type="active site" description="Proton acceptor" evidence="3">
    <location>
        <position position="190"/>
    </location>
</feature>
<dbReference type="AlphaFoldDB" id="G7KZC5"/>
<dbReference type="InterPro" id="IPR000407">
    <property type="entry name" value="GDA1_CD39_NTPase"/>
</dbReference>
<gene>
    <name evidence="8" type="primary">11441028</name>
    <name evidence="6" type="ordered locus">MTR_7g085150</name>
    <name evidence="7" type="ORF">MtrunA17_Chr7g0252891</name>
</gene>
<dbReference type="eggNOG" id="KOG1385">
    <property type="taxonomic scope" value="Eukaryota"/>
</dbReference>
<evidence type="ECO:0000313" key="7">
    <source>
        <dbReference type="EMBL" id="RHN47429.1"/>
    </source>
</evidence>
<dbReference type="EMBL" id="CM001223">
    <property type="protein sequence ID" value="AES80802.2"/>
    <property type="molecule type" value="Genomic_DNA"/>
</dbReference>
<evidence type="ECO:0000313" key="6">
    <source>
        <dbReference type="EMBL" id="AES80802.2"/>
    </source>
</evidence>
<dbReference type="EnsemblPlants" id="AES80802">
    <property type="protein sequence ID" value="AES80802"/>
    <property type="gene ID" value="MTR_7g085150"/>
</dbReference>
<dbReference type="PANTHER" id="PTHR11782">
    <property type="entry name" value="ADENOSINE/GUANOSINE DIPHOSPHATASE"/>
    <property type="match status" value="1"/>
</dbReference>
<organism evidence="6 9">
    <name type="scientific">Medicago truncatula</name>
    <name type="common">Barrel medic</name>
    <name type="synonym">Medicago tribuloides</name>
    <dbReference type="NCBI Taxonomy" id="3880"/>
    <lineage>
        <taxon>Eukaryota</taxon>
        <taxon>Viridiplantae</taxon>
        <taxon>Streptophyta</taxon>
        <taxon>Embryophyta</taxon>
        <taxon>Tracheophyta</taxon>
        <taxon>Spermatophyta</taxon>
        <taxon>Magnoliopsida</taxon>
        <taxon>eudicotyledons</taxon>
        <taxon>Gunneridae</taxon>
        <taxon>Pentapetalae</taxon>
        <taxon>rosids</taxon>
        <taxon>fabids</taxon>
        <taxon>Fabales</taxon>
        <taxon>Fabaceae</taxon>
        <taxon>Papilionoideae</taxon>
        <taxon>50 kb inversion clade</taxon>
        <taxon>NPAAA clade</taxon>
        <taxon>Hologalegina</taxon>
        <taxon>IRL clade</taxon>
        <taxon>Trifolieae</taxon>
        <taxon>Medicago</taxon>
    </lineage>
</organism>
<dbReference type="FunFam" id="3.30.420.40:FF:000052">
    <property type="entry name" value="Ectonucleoside triphosphate diphosphohydrolase 5"/>
    <property type="match status" value="1"/>
</dbReference>
<dbReference type="ExpressionAtlas" id="G7KZC5">
    <property type="expression patterns" value="differential"/>
</dbReference>
<dbReference type="Gramene" id="rna42028">
    <property type="protein sequence ID" value="RHN47429.1"/>
    <property type="gene ID" value="gene42028"/>
</dbReference>
<comment type="similarity">
    <text evidence="1 5">Belongs to the GDA1/CD39 NTPase family.</text>
</comment>
<dbReference type="PANTHER" id="PTHR11782:SF80">
    <property type="entry name" value="GDA1_CD39 NUCLEOSIDE PHOSPHATASE FAMILY PROTEIN"/>
    <property type="match status" value="1"/>
</dbReference>
<evidence type="ECO:0000256" key="4">
    <source>
        <dbReference type="PIRSR" id="PIRSR600407-2"/>
    </source>
</evidence>
<dbReference type="OrthoDB" id="6372431at2759"/>
<dbReference type="FunFam" id="3.30.420.150:FF:000008">
    <property type="entry name" value="Apyrase 1"/>
    <property type="match status" value="1"/>
</dbReference>
<name>G7KZC5_MEDTR</name>
<reference evidence="10" key="4">
    <citation type="journal article" date="2018" name="Nat. Plants">
        <title>Whole-genome landscape of Medicago truncatula symbiotic genes.</title>
        <authorList>
            <person name="Pecrix Y."/>
            <person name="Staton S.E."/>
            <person name="Sallet E."/>
            <person name="Lelandais-Briere C."/>
            <person name="Moreau S."/>
            <person name="Carrere S."/>
            <person name="Blein T."/>
            <person name="Jardinaud M.F."/>
            <person name="Latrasse D."/>
            <person name="Zouine M."/>
            <person name="Zahm M."/>
            <person name="Kreplak J."/>
            <person name="Mayjonade B."/>
            <person name="Satge C."/>
            <person name="Perez M."/>
            <person name="Cauet S."/>
            <person name="Marande W."/>
            <person name="Chantry-Darmon C."/>
            <person name="Lopez-Roques C."/>
            <person name="Bouchez O."/>
            <person name="Berard A."/>
            <person name="Debelle F."/>
            <person name="Munos S."/>
            <person name="Bendahmane A."/>
            <person name="Berges H."/>
            <person name="Niebel A."/>
            <person name="Buitink J."/>
            <person name="Frugier F."/>
            <person name="Benhamed M."/>
            <person name="Crespi M."/>
            <person name="Gouzy J."/>
            <person name="Gamas P."/>
        </authorList>
    </citation>
    <scope>NUCLEOTIDE SEQUENCE [LARGE SCALE GENOMIC DNA]</scope>
    <source>
        <strain evidence="10">cv. Jemalong A17</strain>
    </source>
</reference>
<keyword evidence="9" id="KW-1185">Reference proteome</keyword>
<reference evidence="8" key="3">
    <citation type="submission" date="2015-04" db="UniProtKB">
        <authorList>
            <consortium name="EnsemblPlants"/>
        </authorList>
    </citation>
    <scope>IDENTIFICATION</scope>
    <source>
        <strain evidence="8">cv. Jemalong A17</strain>
    </source>
</reference>